<comment type="caution">
    <text evidence="1">The sequence shown here is derived from an EMBL/GenBank/DDBJ whole genome shotgun (WGS) entry which is preliminary data.</text>
</comment>
<protein>
    <submittedName>
        <fullName evidence="1">Uncharacterized protein</fullName>
    </submittedName>
</protein>
<proteinExistence type="predicted"/>
<reference evidence="1 2" key="1">
    <citation type="submission" date="2019-06" db="EMBL/GenBank/DDBJ databases">
        <title>Sequencing the genomes of 1000 actinobacteria strains.</title>
        <authorList>
            <person name="Klenk H.-P."/>
        </authorList>
    </citation>
    <scope>NUCLEOTIDE SEQUENCE [LARGE SCALE GENOMIC DNA]</scope>
    <source>
        <strain evidence="1 2">DSM 18031</strain>
    </source>
</reference>
<organism evidence="1 2">
    <name type="scientific">Klugiella xanthotipulae</name>
    <dbReference type="NCBI Taxonomy" id="244735"/>
    <lineage>
        <taxon>Bacteria</taxon>
        <taxon>Bacillati</taxon>
        <taxon>Actinomycetota</taxon>
        <taxon>Actinomycetes</taxon>
        <taxon>Micrococcales</taxon>
        <taxon>Microbacteriaceae</taxon>
        <taxon>Klugiella</taxon>
    </lineage>
</organism>
<dbReference type="AlphaFoldDB" id="A0A543HXV4"/>
<accession>A0A543HXV4</accession>
<name>A0A543HXV4_9MICO</name>
<dbReference type="RefSeq" id="WP_141917119.1">
    <property type="nucleotide sequence ID" value="NZ_BAAAYS010000021.1"/>
</dbReference>
<evidence type="ECO:0000313" key="2">
    <source>
        <dbReference type="Proteomes" id="UP000318331"/>
    </source>
</evidence>
<dbReference type="Proteomes" id="UP000318331">
    <property type="component" value="Unassembled WGS sequence"/>
</dbReference>
<dbReference type="OrthoDB" id="4761743at2"/>
<dbReference type="EMBL" id="VFPN01000002">
    <property type="protein sequence ID" value="TQM63176.1"/>
    <property type="molecule type" value="Genomic_DNA"/>
</dbReference>
<sequence>MAKVTLTKTRQHTIVGEGLALGCLAVGIEGLSNNKLTIDRAFRFAWVRWEYSKRFPGLNAGPRFDDILAILEKSSGRTGKPVAAFRAEPGWGFVPYLTATVSNVTEAGARLEETSGIPLTAWKALAELTATGLVQA</sequence>
<keyword evidence="2" id="KW-1185">Reference proteome</keyword>
<evidence type="ECO:0000313" key="1">
    <source>
        <dbReference type="EMBL" id="TQM63176.1"/>
    </source>
</evidence>
<gene>
    <name evidence="1" type="ORF">FB466_1430</name>
</gene>